<feature type="region of interest" description="Disordered" evidence="2">
    <location>
        <begin position="581"/>
        <end position="600"/>
    </location>
</feature>
<evidence type="ECO:0000313" key="3">
    <source>
        <dbReference type="EMBL" id="CAI2359223.1"/>
    </source>
</evidence>
<accession>A0AAD1TZX2</accession>
<dbReference type="Proteomes" id="UP001295684">
    <property type="component" value="Unassembled WGS sequence"/>
</dbReference>
<feature type="coiled-coil region" evidence="1">
    <location>
        <begin position="123"/>
        <end position="153"/>
    </location>
</feature>
<dbReference type="PANTHER" id="PTHR33820">
    <property type="entry name" value="COILED-COIL DOMAIN-CONTAINING PROTEIN 17"/>
    <property type="match status" value="1"/>
</dbReference>
<keyword evidence="4" id="KW-1185">Reference proteome</keyword>
<comment type="caution">
    <text evidence="3">The sequence shown here is derived from an EMBL/GenBank/DDBJ whole genome shotgun (WGS) entry which is preliminary data.</text>
</comment>
<keyword evidence="1" id="KW-0175">Coiled coil</keyword>
<feature type="compositionally biased region" description="Polar residues" evidence="2">
    <location>
        <begin position="587"/>
        <end position="599"/>
    </location>
</feature>
<evidence type="ECO:0000256" key="1">
    <source>
        <dbReference type="SAM" id="Coils"/>
    </source>
</evidence>
<gene>
    <name evidence="3" type="ORF">ECRASSUSDP1_LOCUS508</name>
</gene>
<evidence type="ECO:0000313" key="4">
    <source>
        <dbReference type="Proteomes" id="UP001295684"/>
    </source>
</evidence>
<dbReference type="PANTHER" id="PTHR33820:SF2">
    <property type="entry name" value="COILED-COIL DOMAIN-CONTAINING PROTEIN 17"/>
    <property type="match status" value="1"/>
</dbReference>
<organism evidence="3 4">
    <name type="scientific">Euplotes crassus</name>
    <dbReference type="NCBI Taxonomy" id="5936"/>
    <lineage>
        <taxon>Eukaryota</taxon>
        <taxon>Sar</taxon>
        <taxon>Alveolata</taxon>
        <taxon>Ciliophora</taxon>
        <taxon>Intramacronucleata</taxon>
        <taxon>Spirotrichea</taxon>
        <taxon>Hypotrichia</taxon>
        <taxon>Euplotida</taxon>
        <taxon>Euplotidae</taxon>
        <taxon>Moneuplotes</taxon>
    </lineage>
</organism>
<dbReference type="EMBL" id="CAMPGE010000476">
    <property type="protein sequence ID" value="CAI2359223.1"/>
    <property type="molecule type" value="Genomic_DNA"/>
</dbReference>
<feature type="compositionally biased region" description="Low complexity" evidence="2">
    <location>
        <begin position="433"/>
        <end position="446"/>
    </location>
</feature>
<proteinExistence type="predicted"/>
<dbReference type="InterPro" id="IPR038800">
    <property type="entry name" value="CCDC17"/>
</dbReference>
<protein>
    <submittedName>
        <fullName evidence="3">Uncharacterized protein</fullName>
    </submittedName>
</protein>
<evidence type="ECO:0000256" key="2">
    <source>
        <dbReference type="SAM" id="MobiDB-lite"/>
    </source>
</evidence>
<reference evidence="3" key="1">
    <citation type="submission" date="2023-07" db="EMBL/GenBank/DDBJ databases">
        <authorList>
            <consortium name="AG Swart"/>
            <person name="Singh M."/>
            <person name="Singh A."/>
            <person name="Seah K."/>
            <person name="Emmerich C."/>
        </authorList>
    </citation>
    <scope>NUCLEOTIDE SEQUENCE</scope>
    <source>
        <strain evidence="3">DP1</strain>
    </source>
</reference>
<feature type="compositionally biased region" description="Basic and acidic residues" evidence="2">
    <location>
        <begin position="1015"/>
        <end position="1044"/>
    </location>
</feature>
<name>A0AAD1TZX2_EUPCR</name>
<sequence length="1600" mass="185559">MSEGQKKVECVDCKMRFETGGELANHQKKFCKQYSNMSKLDDRLKKLSDIKPAADPAKVNNESKIEHKKKIADAISLQNKQDVEKLVREAKMFEGKKINNQAEVLSIERALKEIQKEKAGYLKQDKLKELDELDKKKREIEESKLQVQRDLQNMSHDVRHAGNNTPIKQVQNKVNNSDYLRNQDRRHTNALKNLAEENSRIKLKQEILGQKMDHYQQKAGILAYQNSAPRGRSNEPSKDSKLANSAAKILNSSSEYYAGAKINQSQERISKLIEDRKKTMNQLKYDPVFDEIDQLQASVDQGYNTDINKYRENMKNYSTDLQSQREMKPEEKAQRLSNIRSKISNFDPNASAPFINYQAAKPVLFRQMNKLDKIIKNEKRREEDEERKRVNDNMHQKLPNFQARNPNYSVIEMKNRTELKEPKMKQPVIMNYRQQSSRMSRRSQQQDSERKSRQNLIPDSRTFLPDVGHFKQNLDRPEDLEVEERAIMNMYAQDFDDLKVLDMLKDNPTLYSHKLNQYKELSHARIQAEKFLQDQRLKKIREHFGKERYEEERKMELENWMDQQEKQLISRRLQERLNMPKTPEYIPSTSGKSRVSTRPQRIEEEYDPEIGFGLHLDYVANIDRGTCNQMKAAYAIFKNDEMIIGNQSMGPALMLPDTYSITHEKAQFSTQNSLKLVEADRSTNLIMEIQIPDIRDPNRFKAIGWTLVNLFTAKLGKLNKGCFKLPMYQLPTNPYLQISEIPYLTPISGYVCMRISMIGDEISQKNSNLHPSEYLVPMIHQRGGTKRNDIPPQMQNQPQNIQIEPDKQGKDPFYSSNGLLLFLQFLKNFPTNKAGNFTVRSSLLFNENAAKDKFGQDCYWVSDSVQFTANLEQTPQNMFKIQEVTKVENLDRNDTVLPIMKTNIWHRNFYDLVWNSNLEHDLYLFLEILENGSSYPTGVTVLKVNNEDGTARVGSHELPVYKYPLKDYKDVSKSEPLGYSLALTINEPKPDVAQPHPQSPEMKIPDAQPPSVQPPKEEQKVPTPQEEEKKGEIAPSDLGKKDSSEEAFIPNTLKQYDESPYDRDEIIVVYVDSARYLPENCTIARLVMRGINRDAENIMKTFSSVCLSEMSTSQKPYFGIREEFIRKDTPSLDDTTVLVFRIDSIERNNHKQVVVGYAFFPLFVDPSTGLPANHPTSDAALQTGKYQIPIFCQTPRLARPFSYQNVTALERIPCASLLIRIEKAPTDDKGKSISIAGLSEARRVELGMLKLPPKYQQGEYNNRYIDLMKDELKIYEEKVIRVDPLVTEAIKPLRNTYENDKKFKKKIKKILKKKNVSALTHDEFSEHVFEPPEKYTTEIIDINYFSQYIHSIGFRFNIDLVFNADPRMIYVAICCINPPGSLYQQPIGYDKVIEFNEIDFNSHVKGQKFHESFYAFVNVPSNENVHMIVDIKAIKIHKKKEAEIIDYAWTIYPIFSKLDTDENKDTDEVFIRSGYHMMPLFQGKVRNDVVKDLVSVKDCWEHLESQQRLKVAPISLLPKAGVILRCVDNQREGHFSTLGDPNRIDYSFCPNPKNYQYNDKVRRKIEKGNKIADILPKNTDINMAQQEVDSLLRTKYNLLQ</sequence>
<feature type="region of interest" description="Disordered" evidence="2">
    <location>
        <begin position="419"/>
        <end position="470"/>
    </location>
</feature>
<feature type="region of interest" description="Disordered" evidence="2">
    <location>
        <begin position="987"/>
        <end position="1055"/>
    </location>
</feature>